<dbReference type="InParanoid" id="E9HKQ6"/>
<accession>E9HKQ6</accession>
<reference evidence="1 2" key="1">
    <citation type="journal article" date="2011" name="Science">
        <title>The ecoresponsive genome of Daphnia pulex.</title>
        <authorList>
            <person name="Colbourne J.K."/>
            <person name="Pfrender M.E."/>
            <person name="Gilbert D."/>
            <person name="Thomas W.K."/>
            <person name="Tucker A."/>
            <person name="Oakley T.H."/>
            <person name="Tokishita S."/>
            <person name="Aerts A."/>
            <person name="Arnold G.J."/>
            <person name="Basu M.K."/>
            <person name="Bauer D.J."/>
            <person name="Caceres C.E."/>
            <person name="Carmel L."/>
            <person name="Casola C."/>
            <person name="Choi J.H."/>
            <person name="Detter J.C."/>
            <person name="Dong Q."/>
            <person name="Dusheyko S."/>
            <person name="Eads B.D."/>
            <person name="Frohlich T."/>
            <person name="Geiler-Samerotte K.A."/>
            <person name="Gerlach D."/>
            <person name="Hatcher P."/>
            <person name="Jogdeo S."/>
            <person name="Krijgsveld J."/>
            <person name="Kriventseva E.V."/>
            <person name="Kultz D."/>
            <person name="Laforsch C."/>
            <person name="Lindquist E."/>
            <person name="Lopez J."/>
            <person name="Manak J.R."/>
            <person name="Muller J."/>
            <person name="Pangilinan J."/>
            <person name="Patwardhan R.P."/>
            <person name="Pitluck S."/>
            <person name="Pritham E.J."/>
            <person name="Rechtsteiner A."/>
            <person name="Rho M."/>
            <person name="Rogozin I.B."/>
            <person name="Sakarya O."/>
            <person name="Salamov A."/>
            <person name="Schaack S."/>
            <person name="Shapiro H."/>
            <person name="Shiga Y."/>
            <person name="Skalitzky C."/>
            <person name="Smith Z."/>
            <person name="Souvorov A."/>
            <person name="Sung W."/>
            <person name="Tang Z."/>
            <person name="Tsuchiya D."/>
            <person name="Tu H."/>
            <person name="Vos H."/>
            <person name="Wang M."/>
            <person name="Wolf Y.I."/>
            <person name="Yamagata H."/>
            <person name="Yamada T."/>
            <person name="Ye Y."/>
            <person name="Shaw J.R."/>
            <person name="Andrews J."/>
            <person name="Crease T.J."/>
            <person name="Tang H."/>
            <person name="Lucas S.M."/>
            <person name="Robertson H.M."/>
            <person name="Bork P."/>
            <person name="Koonin E.V."/>
            <person name="Zdobnov E.M."/>
            <person name="Grigoriev I.V."/>
            <person name="Lynch M."/>
            <person name="Boore J.L."/>
        </authorList>
    </citation>
    <scope>NUCLEOTIDE SEQUENCE [LARGE SCALE GENOMIC DNA]</scope>
</reference>
<dbReference type="KEGG" id="dpx:DAPPUDRAFT_261220"/>
<dbReference type="EMBL" id="GL732671">
    <property type="protein sequence ID" value="EFX67649.1"/>
    <property type="molecule type" value="Genomic_DNA"/>
</dbReference>
<evidence type="ECO:0000313" key="2">
    <source>
        <dbReference type="Proteomes" id="UP000000305"/>
    </source>
</evidence>
<dbReference type="OrthoDB" id="10407510at2759"/>
<dbReference type="Proteomes" id="UP000000305">
    <property type="component" value="Unassembled WGS sequence"/>
</dbReference>
<organism evidence="1 2">
    <name type="scientific">Daphnia pulex</name>
    <name type="common">Water flea</name>
    <dbReference type="NCBI Taxonomy" id="6669"/>
    <lineage>
        <taxon>Eukaryota</taxon>
        <taxon>Metazoa</taxon>
        <taxon>Ecdysozoa</taxon>
        <taxon>Arthropoda</taxon>
        <taxon>Crustacea</taxon>
        <taxon>Branchiopoda</taxon>
        <taxon>Diplostraca</taxon>
        <taxon>Cladocera</taxon>
        <taxon>Anomopoda</taxon>
        <taxon>Daphniidae</taxon>
        <taxon>Daphnia</taxon>
    </lineage>
</organism>
<dbReference type="AlphaFoldDB" id="E9HKQ6"/>
<dbReference type="HOGENOM" id="CLU_2471322_0_0_1"/>
<proteinExistence type="predicted"/>
<gene>
    <name evidence="1" type="ORF">DAPPUDRAFT_261220</name>
</gene>
<sequence length="88" mass="10210">MQYPSLAGNVIHSLVLPEWISGCEKYTLYPRMTQHKSSQPVYWENTMNNRNPKSDWLEYELVNYLKPHDLITPSVENVAVICALTTQL</sequence>
<evidence type="ECO:0000313" key="1">
    <source>
        <dbReference type="EMBL" id="EFX67649.1"/>
    </source>
</evidence>
<name>E9HKQ6_DAPPU</name>
<keyword evidence="2" id="KW-1185">Reference proteome</keyword>
<protein>
    <submittedName>
        <fullName evidence="1">Uncharacterized protein</fullName>
    </submittedName>
</protein>